<protein>
    <submittedName>
        <fullName evidence="6">Uncharacterized protein DUF1516</fullName>
    </submittedName>
</protein>
<feature type="transmembrane region" description="Helical" evidence="5">
    <location>
        <begin position="58"/>
        <end position="76"/>
    </location>
</feature>
<keyword evidence="1" id="KW-1003">Cell membrane</keyword>
<sequence>MIDGMQAAHEGSWAFVVILFVLSYLFANVKVLPMILRLFYVIMIFSGGYMLFSYGFPLHFVIKAILAIVAIGLMEATLGKKKRGEKAVGLFVAVIVVLLLVVLLGYGVLG</sequence>
<evidence type="ECO:0000256" key="4">
    <source>
        <dbReference type="ARBA" id="ARBA00023136"/>
    </source>
</evidence>
<gene>
    <name evidence="6" type="ORF">EV213_113104</name>
</gene>
<evidence type="ECO:0000256" key="1">
    <source>
        <dbReference type="ARBA" id="ARBA00022475"/>
    </source>
</evidence>
<comment type="caution">
    <text evidence="6">The sequence shown here is derived from an EMBL/GenBank/DDBJ whole genome shotgun (WGS) entry which is preliminary data.</text>
</comment>
<feature type="transmembrane region" description="Helical" evidence="5">
    <location>
        <begin position="12"/>
        <end position="27"/>
    </location>
</feature>
<dbReference type="AlphaFoldDB" id="A0A4R6TZH1"/>
<dbReference type="Proteomes" id="UP000295632">
    <property type="component" value="Unassembled WGS sequence"/>
</dbReference>
<dbReference type="RefSeq" id="WP_243740181.1">
    <property type="nucleotide sequence ID" value="NZ_SNYJ01000013.1"/>
</dbReference>
<evidence type="ECO:0000313" key="6">
    <source>
        <dbReference type="EMBL" id="TDQ37469.1"/>
    </source>
</evidence>
<dbReference type="EMBL" id="SNYJ01000013">
    <property type="protein sequence ID" value="TDQ37469.1"/>
    <property type="molecule type" value="Genomic_DNA"/>
</dbReference>
<evidence type="ECO:0000313" key="7">
    <source>
        <dbReference type="Proteomes" id="UP000295632"/>
    </source>
</evidence>
<keyword evidence="7" id="KW-1185">Reference proteome</keyword>
<keyword evidence="4 5" id="KW-0472">Membrane</keyword>
<evidence type="ECO:0000256" key="3">
    <source>
        <dbReference type="ARBA" id="ARBA00022989"/>
    </source>
</evidence>
<dbReference type="InterPro" id="IPR010899">
    <property type="entry name" value="UPF0344"/>
</dbReference>
<feature type="transmembrane region" description="Helical" evidence="5">
    <location>
        <begin position="88"/>
        <end position="109"/>
    </location>
</feature>
<keyword evidence="3 5" id="KW-1133">Transmembrane helix</keyword>
<evidence type="ECO:0000256" key="5">
    <source>
        <dbReference type="SAM" id="Phobius"/>
    </source>
</evidence>
<organism evidence="6 7">
    <name type="scientific">Aureibacillus halotolerans</name>
    <dbReference type="NCBI Taxonomy" id="1508390"/>
    <lineage>
        <taxon>Bacteria</taxon>
        <taxon>Bacillati</taxon>
        <taxon>Bacillota</taxon>
        <taxon>Bacilli</taxon>
        <taxon>Bacillales</taxon>
        <taxon>Bacillaceae</taxon>
        <taxon>Aureibacillus</taxon>
    </lineage>
</organism>
<evidence type="ECO:0000256" key="2">
    <source>
        <dbReference type="ARBA" id="ARBA00022692"/>
    </source>
</evidence>
<proteinExistence type="predicted"/>
<reference evidence="6 7" key="1">
    <citation type="submission" date="2019-03" db="EMBL/GenBank/DDBJ databases">
        <title>Genomic Encyclopedia of Type Strains, Phase IV (KMG-IV): sequencing the most valuable type-strain genomes for metagenomic binning, comparative biology and taxonomic classification.</title>
        <authorList>
            <person name="Goeker M."/>
        </authorList>
    </citation>
    <scope>NUCLEOTIDE SEQUENCE [LARGE SCALE GENOMIC DNA]</scope>
    <source>
        <strain evidence="6 7">DSM 28697</strain>
    </source>
</reference>
<keyword evidence="2 5" id="KW-0812">Transmembrane</keyword>
<dbReference type="Pfam" id="PF07457">
    <property type="entry name" value="DUF1516"/>
    <property type="match status" value="1"/>
</dbReference>
<name>A0A4R6TZH1_9BACI</name>
<accession>A0A4R6TZH1</accession>